<gene>
    <name evidence="2" type="ORF">CLV30_105187</name>
</gene>
<sequence length="145" mass="15414">MIPDPRLGETVARVQRGQAGVVDSQRGDVEPGPAAEGLPTPRWPDETPTERAYWSGRERTADDVVGPAVSDATQLFEVVALGQAVALVPASLAERHPRSDVALRPVVDASPYTIAIAWPEAARAASTATFVRTACELYEPQVISA</sequence>
<dbReference type="SUPFAM" id="SSF53850">
    <property type="entry name" value="Periplasmic binding protein-like II"/>
    <property type="match status" value="1"/>
</dbReference>
<proteinExistence type="predicted"/>
<evidence type="ECO:0000256" key="1">
    <source>
        <dbReference type="SAM" id="MobiDB-lite"/>
    </source>
</evidence>
<protein>
    <submittedName>
        <fullName evidence="2">LysR substrate binding domain-containing protein</fullName>
    </submittedName>
</protein>
<name>A0A2P8E5I7_9ACTN</name>
<dbReference type="Gene3D" id="3.40.190.10">
    <property type="entry name" value="Periplasmic binding protein-like II"/>
    <property type="match status" value="2"/>
</dbReference>
<evidence type="ECO:0000313" key="3">
    <source>
        <dbReference type="Proteomes" id="UP000243528"/>
    </source>
</evidence>
<reference evidence="2 3" key="1">
    <citation type="submission" date="2018-03" db="EMBL/GenBank/DDBJ databases">
        <title>Genomic Encyclopedia of Archaeal and Bacterial Type Strains, Phase II (KMG-II): from individual species to whole genera.</title>
        <authorList>
            <person name="Goeker M."/>
        </authorList>
    </citation>
    <scope>NUCLEOTIDE SEQUENCE [LARGE SCALE GENOMIC DNA]</scope>
    <source>
        <strain evidence="2 3">DSM 45211</strain>
    </source>
</reference>
<feature type="region of interest" description="Disordered" evidence="1">
    <location>
        <begin position="1"/>
        <end position="58"/>
    </location>
</feature>
<dbReference type="EMBL" id="PYGE01000005">
    <property type="protein sequence ID" value="PSL04720.1"/>
    <property type="molecule type" value="Genomic_DNA"/>
</dbReference>
<dbReference type="AlphaFoldDB" id="A0A2P8E5I7"/>
<evidence type="ECO:0000313" key="2">
    <source>
        <dbReference type="EMBL" id="PSL04720.1"/>
    </source>
</evidence>
<accession>A0A2P8E5I7</accession>
<organism evidence="2 3">
    <name type="scientific">Haloactinopolyspora alba</name>
    <dbReference type="NCBI Taxonomy" id="648780"/>
    <lineage>
        <taxon>Bacteria</taxon>
        <taxon>Bacillati</taxon>
        <taxon>Actinomycetota</taxon>
        <taxon>Actinomycetes</taxon>
        <taxon>Jiangellales</taxon>
        <taxon>Jiangellaceae</taxon>
        <taxon>Haloactinopolyspora</taxon>
    </lineage>
</organism>
<comment type="caution">
    <text evidence="2">The sequence shown here is derived from an EMBL/GenBank/DDBJ whole genome shotgun (WGS) entry which is preliminary data.</text>
</comment>
<dbReference type="Proteomes" id="UP000243528">
    <property type="component" value="Unassembled WGS sequence"/>
</dbReference>
<keyword evidence="3" id="KW-1185">Reference proteome</keyword>